<protein>
    <submittedName>
        <fullName evidence="1">Uncharacterized protein</fullName>
    </submittedName>
</protein>
<proteinExistence type="predicted"/>
<evidence type="ECO:0000313" key="1">
    <source>
        <dbReference type="EMBL" id="KAK8877635.1"/>
    </source>
</evidence>
<gene>
    <name evidence="1" type="ORF">PGQ11_002581</name>
</gene>
<comment type="caution">
    <text evidence="1">The sequence shown here is derived from an EMBL/GenBank/DDBJ whole genome shotgun (WGS) entry which is preliminary data.</text>
</comment>
<name>A0ABR2JIU5_9PEZI</name>
<reference evidence="1 2" key="1">
    <citation type="journal article" date="2024" name="IMA Fungus">
        <title>Apiospora arundinis, a panoply of carbohydrate-active enzymes and secondary metabolites.</title>
        <authorList>
            <person name="Sorensen T."/>
            <person name="Petersen C."/>
            <person name="Muurmann A.T."/>
            <person name="Christiansen J.V."/>
            <person name="Brundto M.L."/>
            <person name="Overgaard C.K."/>
            <person name="Boysen A.T."/>
            <person name="Wollenberg R.D."/>
            <person name="Larsen T.O."/>
            <person name="Sorensen J.L."/>
            <person name="Nielsen K.L."/>
            <person name="Sondergaard T.E."/>
        </authorList>
    </citation>
    <scope>NUCLEOTIDE SEQUENCE [LARGE SCALE GENOMIC DNA]</scope>
    <source>
        <strain evidence="1 2">AAU 773</strain>
    </source>
</reference>
<keyword evidence="2" id="KW-1185">Reference proteome</keyword>
<accession>A0ABR2JIU5</accession>
<evidence type="ECO:0000313" key="2">
    <source>
        <dbReference type="Proteomes" id="UP001390339"/>
    </source>
</evidence>
<sequence length="364" mass="42340">MAAQSSTPAPQQPLAPEILTFSCGHTRTPDRLLPQEREILESMVVHDLLPLKDNEAPLMIQCSQCIQEMQKECRRSDPGHWLNVHEELLRGEGVARKDYASLALMFRHIWDMLTDDRELDNLLYSRDVPAFVAFRVWCKSVAQRLNTEPDPTALTRFLATIQDVHGYLVCQEVNYVVEHYQRQLKPPQWNMERVWPVTARGRDANFFTDVDRFRTVALRIQAYIGMNPKRLFNNVLLSASHWSGELLGPPQESDLRLKELQPEVAKSETMNQIKVDLLRALIGMVNLETMRFKTQLYQMYRRSDEAMDVQDSDQMRSLMDLVEALQTRGNDLALFHDRLRRSWDEWVEFAKPFAHLLKDGNTSM</sequence>
<dbReference type="EMBL" id="JAPCWZ010000002">
    <property type="protein sequence ID" value="KAK8877635.1"/>
    <property type="molecule type" value="Genomic_DNA"/>
</dbReference>
<dbReference type="Proteomes" id="UP001390339">
    <property type="component" value="Unassembled WGS sequence"/>
</dbReference>
<organism evidence="1 2">
    <name type="scientific">Apiospora arundinis</name>
    <dbReference type="NCBI Taxonomy" id="335852"/>
    <lineage>
        <taxon>Eukaryota</taxon>
        <taxon>Fungi</taxon>
        <taxon>Dikarya</taxon>
        <taxon>Ascomycota</taxon>
        <taxon>Pezizomycotina</taxon>
        <taxon>Sordariomycetes</taxon>
        <taxon>Xylariomycetidae</taxon>
        <taxon>Amphisphaeriales</taxon>
        <taxon>Apiosporaceae</taxon>
        <taxon>Apiospora</taxon>
    </lineage>
</organism>